<protein>
    <submittedName>
        <fullName evidence="7">PLP-dependent aminotransferase family protein</fullName>
    </submittedName>
</protein>
<dbReference type="InterPro" id="IPR036390">
    <property type="entry name" value="WH_DNA-bd_sf"/>
</dbReference>
<dbReference type="Proteomes" id="UP001235344">
    <property type="component" value="Chromosome"/>
</dbReference>
<evidence type="ECO:0000256" key="2">
    <source>
        <dbReference type="ARBA" id="ARBA00022898"/>
    </source>
</evidence>
<evidence type="ECO:0000259" key="6">
    <source>
        <dbReference type="PROSITE" id="PS50949"/>
    </source>
</evidence>
<dbReference type="Gene3D" id="1.10.10.10">
    <property type="entry name" value="Winged helix-like DNA-binding domain superfamily/Winged helix DNA-binding domain"/>
    <property type="match status" value="1"/>
</dbReference>
<dbReference type="InterPro" id="IPR015424">
    <property type="entry name" value="PyrdxlP-dep_Trfase"/>
</dbReference>
<evidence type="ECO:0000313" key="7">
    <source>
        <dbReference type="EMBL" id="WLI72723.1"/>
    </source>
</evidence>
<keyword evidence="8" id="KW-1185">Reference proteome</keyword>
<keyword evidence="2" id="KW-0663">Pyridoxal phosphate</keyword>
<dbReference type="Pfam" id="PF00155">
    <property type="entry name" value="Aminotran_1_2"/>
    <property type="match status" value="1"/>
</dbReference>
<dbReference type="PANTHER" id="PTHR46577:SF1">
    <property type="entry name" value="HTH-TYPE TRANSCRIPTIONAL REGULATORY PROTEIN GABR"/>
    <property type="match status" value="1"/>
</dbReference>
<dbReference type="Gene3D" id="3.40.640.10">
    <property type="entry name" value="Type I PLP-dependent aspartate aminotransferase-like (Major domain)"/>
    <property type="match status" value="1"/>
</dbReference>
<keyword evidence="4" id="KW-0238">DNA-binding</keyword>
<keyword evidence="3" id="KW-0805">Transcription regulation</keyword>
<dbReference type="Pfam" id="PF00392">
    <property type="entry name" value="GntR"/>
    <property type="match status" value="1"/>
</dbReference>
<organism evidence="7 8">
    <name type="scientific">Halomonas alkalicola</name>
    <dbReference type="NCBI Taxonomy" id="1930622"/>
    <lineage>
        <taxon>Bacteria</taxon>
        <taxon>Pseudomonadati</taxon>
        <taxon>Pseudomonadota</taxon>
        <taxon>Gammaproteobacteria</taxon>
        <taxon>Oceanospirillales</taxon>
        <taxon>Halomonadaceae</taxon>
        <taxon>Halomonas</taxon>
    </lineage>
</organism>
<dbReference type="PROSITE" id="PS50949">
    <property type="entry name" value="HTH_GNTR"/>
    <property type="match status" value="1"/>
</dbReference>
<evidence type="ECO:0000256" key="1">
    <source>
        <dbReference type="ARBA" id="ARBA00005384"/>
    </source>
</evidence>
<evidence type="ECO:0000256" key="5">
    <source>
        <dbReference type="ARBA" id="ARBA00023163"/>
    </source>
</evidence>
<dbReference type="CDD" id="cd00609">
    <property type="entry name" value="AAT_like"/>
    <property type="match status" value="1"/>
</dbReference>
<feature type="domain" description="HTH gntR-type" evidence="6">
    <location>
        <begin position="21"/>
        <end position="88"/>
    </location>
</feature>
<dbReference type="PANTHER" id="PTHR46577">
    <property type="entry name" value="HTH-TYPE TRANSCRIPTIONAL REGULATORY PROTEIN GABR"/>
    <property type="match status" value="1"/>
</dbReference>
<evidence type="ECO:0000256" key="3">
    <source>
        <dbReference type="ARBA" id="ARBA00023015"/>
    </source>
</evidence>
<dbReference type="InterPro" id="IPR036388">
    <property type="entry name" value="WH-like_DNA-bd_sf"/>
</dbReference>
<dbReference type="SMART" id="SM00345">
    <property type="entry name" value="HTH_GNTR"/>
    <property type="match status" value="1"/>
</dbReference>
<sequence>MPPQVSLAPLLARVSQQPERLGKGVRIEQALRLTILHDWLDGSRMPSHRLLCQELKVARDTLAQAMRRLGEEGLIFTGQGQGTWTRRPVTPDPTPADAAPRLSTRAAAILDAPSASAIQSGAFMPGIPDITQFPMAKWRELYASVTVPRNALLLSYSGGGYGPLKRAIRDFLWRWRRLECETDQIIITEGTHNGIELCALALTDVGDRVLMESPCYWGARNVFTAVGARVDQLAWSPEAGHAPGEANAPVRLAYFTGSHHYPLSVPTSRAHRQALCARLAPDFVLEDDYEFTGEDGANLMFDGRSPRHLLVGSFSKLMFPGLRLGYLVAPRSRVAPLNQLRSEVFREGRLLDQAALAQFIAEGELDAWYRRIQRDYLARQQVMHDQLVQVPGVLHVSPPSHSISLCVQFAPEVDDRRVASRLLQSHLITRPLSPACAPDDPRSGLILGIGMLSGNTLASEAVRLRHVLTRCLQRT</sequence>
<dbReference type="PRINTS" id="PR00035">
    <property type="entry name" value="HTHGNTR"/>
</dbReference>
<evidence type="ECO:0000256" key="4">
    <source>
        <dbReference type="ARBA" id="ARBA00023125"/>
    </source>
</evidence>
<proteinExistence type="inferred from homology"/>
<keyword evidence="5" id="KW-0804">Transcription</keyword>
<name>A0ABY9H370_9GAMM</name>
<accession>A0ABY9H370</accession>
<keyword evidence="7" id="KW-0032">Aminotransferase</keyword>
<gene>
    <name evidence="7" type="ORF">B6N23_13295</name>
</gene>
<dbReference type="InterPro" id="IPR004839">
    <property type="entry name" value="Aminotransferase_I/II_large"/>
</dbReference>
<dbReference type="SUPFAM" id="SSF53383">
    <property type="entry name" value="PLP-dependent transferases"/>
    <property type="match status" value="1"/>
</dbReference>
<dbReference type="GO" id="GO:0008483">
    <property type="term" value="F:transaminase activity"/>
    <property type="evidence" value="ECO:0007669"/>
    <property type="project" value="UniProtKB-KW"/>
</dbReference>
<dbReference type="SUPFAM" id="SSF46785">
    <property type="entry name" value="Winged helix' DNA-binding domain"/>
    <property type="match status" value="1"/>
</dbReference>
<reference evidence="7 8" key="1">
    <citation type="submission" date="2023-08" db="EMBL/GenBank/DDBJ databases">
        <title>Transcriptome Analysis of Halomonas alkalicola CICC 11012s to Identify the Genes Involved in Alkaline Tolerances.</title>
        <authorList>
            <person name="Zhai L."/>
        </authorList>
    </citation>
    <scope>NUCLEOTIDE SEQUENCE [LARGE SCALE GENOMIC DNA]</scope>
    <source>
        <strain evidence="7 8">CICC 11012s</strain>
    </source>
</reference>
<comment type="similarity">
    <text evidence="1">In the C-terminal section; belongs to the class-I pyridoxal-phosphate-dependent aminotransferase family.</text>
</comment>
<evidence type="ECO:0000313" key="8">
    <source>
        <dbReference type="Proteomes" id="UP001235344"/>
    </source>
</evidence>
<keyword evidence="7" id="KW-0808">Transferase</keyword>
<dbReference type="RefSeq" id="WP_305499695.1">
    <property type="nucleotide sequence ID" value="NZ_CP131913.1"/>
</dbReference>
<dbReference type="EMBL" id="CP131913">
    <property type="protein sequence ID" value="WLI72723.1"/>
    <property type="molecule type" value="Genomic_DNA"/>
</dbReference>
<dbReference type="InterPro" id="IPR015421">
    <property type="entry name" value="PyrdxlP-dep_Trfase_major"/>
</dbReference>
<dbReference type="InterPro" id="IPR051446">
    <property type="entry name" value="HTH_trans_reg/aminotransferase"/>
</dbReference>
<dbReference type="InterPro" id="IPR000524">
    <property type="entry name" value="Tscrpt_reg_HTH_GntR"/>
</dbReference>